<evidence type="ECO:0000313" key="1">
    <source>
        <dbReference type="EMBL" id="MQL95865.1"/>
    </source>
</evidence>
<keyword evidence="2" id="KW-1185">Reference proteome</keyword>
<evidence type="ECO:0000313" key="2">
    <source>
        <dbReference type="Proteomes" id="UP000652761"/>
    </source>
</evidence>
<sequence>MAQCTDGGKKMCWRNRPMRDLLSQGVLHPVSEQQLGISLNKSTVPLKDSYTSSNSWPSLLYLKSYNQHLMQQARSERQRFAVVDSLRSYISSQKNKQMAVESLRAKD</sequence>
<accession>A0A843VIV5</accession>
<dbReference type="AlphaFoldDB" id="A0A843VIV5"/>
<protein>
    <submittedName>
        <fullName evidence="1">Uncharacterized protein</fullName>
    </submittedName>
</protein>
<reference evidence="1" key="1">
    <citation type="submission" date="2017-07" db="EMBL/GenBank/DDBJ databases">
        <title>Taro Niue Genome Assembly and Annotation.</title>
        <authorList>
            <person name="Atibalentja N."/>
            <person name="Keating K."/>
            <person name="Fields C.J."/>
        </authorList>
    </citation>
    <scope>NUCLEOTIDE SEQUENCE</scope>
    <source>
        <strain evidence="1">Niue_2</strain>
        <tissue evidence="1">Leaf</tissue>
    </source>
</reference>
<comment type="caution">
    <text evidence="1">The sequence shown here is derived from an EMBL/GenBank/DDBJ whole genome shotgun (WGS) entry which is preliminary data.</text>
</comment>
<dbReference type="EMBL" id="NMUH01001846">
    <property type="protein sequence ID" value="MQL95865.1"/>
    <property type="molecule type" value="Genomic_DNA"/>
</dbReference>
<proteinExistence type="predicted"/>
<gene>
    <name evidence="1" type="ORF">Taro_028540</name>
</gene>
<name>A0A843VIV5_COLES</name>
<organism evidence="1 2">
    <name type="scientific">Colocasia esculenta</name>
    <name type="common">Wild taro</name>
    <name type="synonym">Arum esculentum</name>
    <dbReference type="NCBI Taxonomy" id="4460"/>
    <lineage>
        <taxon>Eukaryota</taxon>
        <taxon>Viridiplantae</taxon>
        <taxon>Streptophyta</taxon>
        <taxon>Embryophyta</taxon>
        <taxon>Tracheophyta</taxon>
        <taxon>Spermatophyta</taxon>
        <taxon>Magnoliopsida</taxon>
        <taxon>Liliopsida</taxon>
        <taxon>Araceae</taxon>
        <taxon>Aroideae</taxon>
        <taxon>Colocasieae</taxon>
        <taxon>Colocasia</taxon>
    </lineage>
</organism>
<dbReference type="Proteomes" id="UP000652761">
    <property type="component" value="Unassembled WGS sequence"/>
</dbReference>